<reference evidence="1 2" key="1">
    <citation type="submission" date="2017-05" db="EMBL/GenBank/DDBJ databases">
        <authorList>
            <person name="Varghese N."/>
            <person name="Submissions S."/>
        </authorList>
    </citation>
    <scope>NUCLEOTIDE SEQUENCE [LARGE SCALE GENOMIC DNA]</scope>
    <source>
        <strain evidence="1 2">DSM 21342</strain>
    </source>
</reference>
<dbReference type="AlphaFoldDB" id="A0A521AND1"/>
<dbReference type="RefSeq" id="WP_142600821.1">
    <property type="nucleotide sequence ID" value="NZ_FXSZ01000001.1"/>
</dbReference>
<organism evidence="1 2">
    <name type="scientific">Solitalea koreensis</name>
    <dbReference type="NCBI Taxonomy" id="543615"/>
    <lineage>
        <taxon>Bacteria</taxon>
        <taxon>Pseudomonadati</taxon>
        <taxon>Bacteroidota</taxon>
        <taxon>Sphingobacteriia</taxon>
        <taxon>Sphingobacteriales</taxon>
        <taxon>Sphingobacteriaceae</taxon>
        <taxon>Solitalea</taxon>
    </lineage>
</organism>
<keyword evidence="2" id="KW-1185">Reference proteome</keyword>
<evidence type="ECO:0000313" key="1">
    <source>
        <dbReference type="EMBL" id="SMO36329.1"/>
    </source>
</evidence>
<evidence type="ECO:0000313" key="2">
    <source>
        <dbReference type="Proteomes" id="UP000315971"/>
    </source>
</evidence>
<proteinExistence type="predicted"/>
<dbReference type="OrthoDB" id="1113003at2"/>
<dbReference type="InterPro" id="IPR016181">
    <property type="entry name" value="Acyl_CoA_acyltransferase"/>
</dbReference>
<accession>A0A521AND1</accession>
<dbReference type="Proteomes" id="UP000315971">
    <property type="component" value="Unassembled WGS sequence"/>
</dbReference>
<name>A0A521AND1_9SPHI</name>
<sequence>MAITLDLLELEETSPIKLNGDARIATAKEKYRKLCNQESSIPLYSKDWWLDAVCGESNWDVLLIESDRKIIAAWPIYIKQKWGLKAITQPPMTPNLGIWIKYPDGQNFGNKLTHEIEICNELISMLPKYHHFSIAFNYELKNWTPFYWHGYKQTTRYSYVIDDITDPQKVLRNFPKETRSRIRKAENNVQVKFDLSAEEYYNYHNSILKKIGKKINYSFELFKRVHDAALAHNCGKITYAVDQNNIIHCASFMVWDSSCAYAIHGAYDREYNSSGASSLLYFEEIKYASLFANKYDLGWTMNKTLGYAKRRLGTTQVPFHHISKQKSKLLRIGLFLLQNFGV</sequence>
<protein>
    <recommendedName>
        <fullName evidence="3">Acetyltransferase (GNAT) domain-containing protein</fullName>
    </recommendedName>
</protein>
<dbReference type="Gene3D" id="3.40.630.30">
    <property type="match status" value="1"/>
</dbReference>
<dbReference type="EMBL" id="FXSZ01000001">
    <property type="protein sequence ID" value="SMO36329.1"/>
    <property type="molecule type" value="Genomic_DNA"/>
</dbReference>
<gene>
    <name evidence="1" type="ORF">SAMN06265350_101278</name>
</gene>
<evidence type="ECO:0008006" key="3">
    <source>
        <dbReference type="Google" id="ProtNLM"/>
    </source>
</evidence>
<dbReference type="SUPFAM" id="SSF55729">
    <property type="entry name" value="Acyl-CoA N-acyltransferases (Nat)"/>
    <property type="match status" value="1"/>
</dbReference>